<gene>
    <name evidence="2" type="ORF">JYA63_14370</name>
</gene>
<proteinExistence type="predicted"/>
<evidence type="ECO:0000256" key="1">
    <source>
        <dbReference type="SAM" id="Phobius"/>
    </source>
</evidence>
<evidence type="ECO:0000313" key="2">
    <source>
        <dbReference type="EMBL" id="MBN3555460.1"/>
    </source>
</evidence>
<dbReference type="PANTHER" id="PTHR40078:SF1">
    <property type="entry name" value="INTEGRAL MEMBRANE PROTEIN"/>
    <property type="match status" value="1"/>
</dbReference>
<accession>A0ABS2ZTV1</accession>
<keyword evidence="3" id="KW-1185">Reference proteome</keyword>
<dbReference type="Proteomes" id="UP001296923">
    <property type="component" value="Unassembled WGS sequence"/>
</dbReference>
<name>A0ABS2ZTV1_9BACL</name>
<feature type="transmembrane region" description="Helical" evidence="1">
    <location>
        <begin position="75"/>
        <end position="97"/>
    </location>
</feature>
<evidence type="ECO:0000313" key="3">
    <source>
        <dbReference type="Proteomes" id="UP001296923"/>
    </source>
</evidence>
<feature type="transmembrane region" description="Helical" evidence="1">
    <location>
        <begin position="158"/>
        <end position="181"/>
    </location>
</feature>
<dbReference type="RefSeq" id="WP_205726279.1">
    <property type="nucleotide sequence ID" value="NZ_JAFHKR010000039.1"/>
</dbReference>
<sequence>MKFTIKLIFFFIGLIIFSYGIAMSVQVKYLGISPWDVLNLALYEQFGFTIGIWNIIVGFLLMTCTMIINRKYINIGTFLNAVLVGVFVDFFLFLHLLPNSTNTIVDITLLFAGIFLMGIGGGMYSEAGIGAGPRDGLMLSISDITGFSISRVRIFMECLVLLLGLIIGGPVFLFTFIYTLIQSPIYQKSYLV</sequence>
<keyword evidence="1" id="KW-1133">Transmembrane helix</keyword>
<organism evidence="2 3">
    <name type="scientific">Fictibacillus nanhaiensis</name>
    <dbReference type="NCBI Taxonomy" id="742169"/>
    <lineage>
        <taxon>Bacteria</taxon>
        <taxon>Bacillati</taxon>
        <taxon>Bacillota</taxon>
        <taxon>Bacilli</taxon>
        <taxon>Bacillales</taxon>
        <taxon>Fictibacillaceae</taxon>
        <taxon>Fictibacillus</taxon>
    </lineage>
</organism>
<keyword evidence="1" id="KW-0472">Membrane</keyword>
<dbReference type="EMBL" id="JAFHKR010000039">
    <property type="protein sequence ID" value="MBN3555460.1"/>
    <property type="molecule type" value="Genomic_DNA"/>
</dbReference>
<comment type="caution">
    <text evidence="2">The sequence shown here is derived from an EMBL/GenBank/DDBJ whole genome shotgun (WGS) entry which is preliminary data.</text>
</comment>
<dbReference type="PANTHER" id="PTHR40078">
    <property type="entry name" value="INTEGRAL MEMBRANE PROTEIN-RELATED"/>
    <property type="match status" value="1"/>
</dbReference>
<feature type="transmembrane region" description="Helical" evidence="1">
    <location>
        <begin position="7"/>
        <end position="26"/>
    </location>
</feature>
<protein>
    <submittedName>
        <fullName evidence="2">YitT family protein</fullName>
    </submittedName>
</protein>
<dbReference type="Pfam" id="PF19700">
    <property type="entry name" value="DUF6198"/>
    <property type="match status" value="1"/>
</dbReference>
<keyword evidence="1" id="KW-0812">Transmembrane</keyword>
<feature type="transmembrane region" description="Helical" evidence="1">
    <location>
        <begin position="103"/>
        <end position="124"/>
    </location>
</feature>
<feature type="transmembrane region" description="Helical" evidence="1">
    <location>
        <begin position="46"/>
        <end position="68"/>
    </location>
</feature>
<dbReference type="InterPro" id="IPR038750">
    <property type="entry name" value="YczE/YyaS-like"/>
</dbReference>
<reference evidence="2 3" key="1">
    <citation type="submission" date="2021-01" db="EMBL/GenBank/DDBJ databases">
        <title>Genome Sequencing of Type Strains.</title>
        <authorList>
            <person name="Lemaire J.F."/>
            <person name="Inderbitzin P."/>
            <person name="Collins S.B."/>
            <person name="Wespe N."/>
            <person name="Knight-Connoni V."/>
        </authorList>
    </citation>
    <scope>NUCLEOTIDE SEQUENCE [LARGE SCALE GENOMIC DNA]</scope>
    <source>
        <strain evidence="2 3">DSM 23009</strain>
    </source>
</reference>